<gene>
    <name evidence="8" type="ORF">GAN75_15470</name>
</gene>
<dbReference type="GO" id="GO:0009279">
    <property type="term" value="C:cell outer membrane"/>
    <property type="evidence" value="ECO:0007669"/>
    <property type="project" value="UniProtKB-SubCell"/>
</dbReference>
<dbReference type="Pfam" id="PF14322">
    <property type="entry name" value="SusD-like_3"/>
    <property type="match status" value="1"/>
</dbReference>
<evidence type="ECO:0000256" key="2">
    <source>
        <dbReference type="ARBA" id="ARBA00006275"/>
    </source>
</evidence>
<evidence type="ECO:0000256" key="5">
    <source>
        <dbReference type="ARBA" id="ARBA00023237"/>
    </source>
</evidence>
<dbReference type="InterPro" id="IPR012944">
    <property type="entry name" value="SusD_RagB_dom"/>
</dbReference>
<name>A0A7J5JUW8_BACT4</name>
<evidence type="ECO:0000259" key="7">
    <source>
        <dbReference type="Pfam" id="PF14322"/>
    </source>
</evidence>
<dbReference type="SUPFAM" id="SSF48452">
    <property type="entry name" value="TPR-like"/>
    <property type="match status" value="1"/>
</dbReference>
<dbReference type="AlphaFoldDB" id="A0A7J5JUW8"/>
<feature type="domain" description="SusD-like N-terminal" evidence="7">
    <location>
        <begin position="97"/>
        <end position="231"/>
    </location>
</feature>
<protein>
    <submittedName>
        <fullName evidence="8">RagB/SusD family nutrient uptake outer membrane protein</fullName>
    </submittedName>
</protein>
<comment type="subcellular location">
    <subcellularLocation>
        <location evidence="1">Cell outer membrane</location>
    </subcellularLocation>
</comment>
<comment type="caution">
    <text evidence="8">The sequence shown here is derived from an EMBL/GenBank/DDBJ whole genome shotgun (WGS) entry which is preliminary data.</text>
</comment>
<evidence type="ECO:0000259" key="6">
    <source>
        <dbReference type="Pfam" id="PF07980"/>
    </source>
</evidence>
<sequence>MKKIIVSISFILTVILCNTSCSDYLDIVPEGTPDMETAFSNKTNARKFLFTCYSYLPKWDQSGSIGFLAGDEHWLIPKGTGFIDQRLSLNAWEIGRGEQNSNDPYQNYWDGLNGGTNLWTAIRDCNIFLENIDKPLDLQQYERNRWIAEVKFLKAYYHYYLFMLYGPIPVMDNNISIDASAEEVRRYRDPVDDVVNYISNLLDDAAKDLPLQVTDAGEELGRITQPIAKAVKAQLWLLAASPLFNGNTDYINVKDNQGRSLFPAETDNNKWEQAADAALDAIKCAKEAGHDLYYFTLPVNGLSDATRKLLDIGEAVTEKWNTEIIWGSTWNVNGLQKVAVAKTTKGSHYDAISVMAPTLTVAEQFYSSNGVPISEDKGDFWSKNYPNRYEFTIIPDEGNNKHYLKIGEETAYLHLNREPRFYANLSFDRGTWYGYGYASDEPKDLAFYKFRAKEVSGRITSEDYSYTGYLNKKVCSYKTSVTDNGLSTERYAFPIIRLADLYLMYAEALNETLSSPNSDVYTYIDLVRKRAGLDGVKESWQKYSKYPEKPNTKTGMREIIRMERLNELACEGKRFWDLRRWKKELPREVKGWYVQGETAQEFYRVTTLYLRSRYSFKDYLWPLKVETVLKDPNLGQSPGW</sequence>
<evidence type="ECO:0000256" key="3">
    <source>
        <dbReference type="ARBA" id="ARBA00022729"/>
    </source>
</evidence>
<feature type="domain" description="RagB/SusD" evidence="6">
    <location>
        <begin position="328"/>
        <end position="640"/>
    </location>
</feature>
<dbReference type="Pfam" id="PF07980">
    <property type="entry name" value="SusD_RagB"/>
    <property type="match status" value="1"/>
</dbReference>
<reference evidence="8 9" key="1">
    <citation type="journal article" date="2019" name="Nat. Med.">
        <title>A library of human gut bacterial isolates paired with longitudinal multiomics data enables mechanistic microbiome research.</title>
        <authorList>
            <person name="Poyet M."/>
            <person name="Groussin M."/>
            <person name="Gibbons S.M."/>
            <person name="Avila-Pacheco J."/>
            <person name="Jiang X."/>
            <person name="Kearney S.M."/>
            <person name="Perrotta A.R."/>
            <person name="Berdy B."/>
            <person name="Zhao S."/>
            <person name="Lieberman T.D."/>
            <person name="Swanson P.K."/>
            <person name="Smith M."/>
            <person name="Roesemann S."/>
            <person name="Alexander J.E."/>
            <person name="Rich S.A."/>
            <person name="Livny J."/>
            <person name="Vlamakis H."/>
            <person name="Clish C."/>
            <person name="Bullock K."/>
            <person name="Deik A."/>
            <person name="Scott J."/>
            <person name="Pierce K.A."/>
            <person name="Xavier R.J."/>
            <person name="Alm E.J."/>
        </authorList>
    </citation>
    <scope>NUCLEOTIDE SEQUENCE [LARGE SCALE GENOMIC DNA]</scope>
    <source>
        <strain evidence="8 9">BIOML-A160</strain>
    </source>
</reference>
<organism evidence="8 9">
    <name type="scientific">Bacteroides thetaiotaomicron</name>
    <dbReference type="NCBI Taxonomy" id="818"/>
    <lineage>
        <taxon>Bacteria</taxon>
        <taxon>Pseudomonadati</taxon>
        <taxon>Bacteroidota</taxon>
        <taxon>Bacteroidia</taxon>
        <taxon>Bacteroidales</taxon>
        <taxon>Bacteroidaceae</taxon>
        <taxon>Bacteroides</taxon>
    </lineage>
</organism>
<dbReference type="RefSeq" id="WP_008761017.1">
    <property type="nucleotide sequence ID" value="NZ_CP072224.1"/>
</dbReference>
<comment type="similarity">
    <text evidence="2">Belongs to the SusD family.</text>
</comment>
<dbReference type="Proteomes" id="UP000436825">
    <property type="component" value="Unassembled WGS sequence"/>
</dbReference>
<evidence type="ECO:0000313" key="8">
    <source>
        <dbReference type="EMBL" id="KAB4454563.1"/>
    </source>
</evidence>
<evidence type="ECO:0000313" key="9">
    <source>
        <dbReference type="Proteomes" id="UP000436825"/>
    </source>
</evidence>
<dbReference type="InterPro" id="IPR011990">
    <property type="entry name" value="TPR-like_helical_dom_sf"/>
</dbReference>
<keyword evidence="5" id="KW-0998">Cell outer membrane</keyword>
<dbReference type="InterPro" id="IPR033985">
    <property type="entry name" value="SusD-like_N"/>
</dbReference>
<keyword evidence="3" id="KW-0732">Signal</keyword>
<dbReference type="Gene3D" id="1.25.40.390">
    <property type="match status" value="1"/>
</dbReference>
<keyword evidence="4" id="KW-0472">Membrane</keyword>
<evidence type="ECO:0000256" key="1">
    <source>
        <dbReference type="ARBA" id="ARBA00004442"/>
    </source>
</evidence>
<dbReference type="EMBL" id="WCRW01000010">
    <property type="protein sequence ID" value="KAB4454563.1"/>
    <property type="molecule type" value="Genomic_DNA"/>
</dbReference>
<proteinExistence type="inferred from homology"/>
<accession>A0A7J5JUW8</accession>
<evidence type="ECO:0000256" key="4">
    <source>
        <dbReference type="ARBA" id="ARBA00023136"/>
    </source>
</evidence>